<sequence>MKKKKKKKKKKKGGGRLTCAGSDDGGGQRGASGGGCDGIPYSSSSIPSSLSLTKTNAICFVVLPTIPKLCSNSILMDTVTVEACFEDETIEDARLDEEQLDFSFSDDDCYNASPFPSPLATLVLPLDTSRGSSPPFSLKVASSLSSVFGSGVWWNLFSSLSSVFGSGV</sequence>
<gene>
    <name evidence="2" type="ORF">D5086_0000225600</name>
</gene>
<evidence type="ECO:0000313" key="2">
    <source>
        <dbReference type="EMBL" id="TKR91204.1"/>
    </source>
</evidence>
<evidence type="ECO:0000256" key="1">
    <source>
        <dbReference type="SAM" id="MobiDB-lite"/>
    </source>
</evidence>
<reference evidence="2" key="1">
    <citation type="submission" date="2018-10" db="EMBL/GenBank/DDBJ databases">
        <title>Population genomic analysis revealed the cold adaptation of white poplar.</title>
        <authorList>
            <person name="Liu Y.-J."/>
        </authorList>
    </citation>
    <scope>NUCLEOTIDE SEQUENCE [LARGE SCALE GENOMIC DNA]</scope>
    <source>
        <strain evidence="2">PAL-ZL1</strain>
    </source>
</reference>
<dbReference type="AlphaFoldDB" id="A0A4U5P6R4"/>
<organism evidence="2">
    <name type="scientific">Populus alba</name>
    <name type="common">White poplar</name>
    <dbReference type="NCBI Taxonomy" id="43335"/>
    <lineage>
        <taxon>Eukaryota</taxon>
        <taxon>Viridiplantae</taxon>
        <taxon>Streptophyta</taxon>
        <taxon>Embryophyta</taxon>
        <taxon>Tracheophyta</taxon>
        <taxon>Spermatophyta</taxon>
        <taxon>Magnoliopsida</taxon>
        <taxon>eudicotyledons</taxon>
        <taxon>Gunneridae</taxon>
        <taxon>Pentapetalae</taxon>
        <taxon>rosids</taxon>
        <taxon>fabids</taxon>
        <taxon>Malpighiales</taxon>
        <taxon>Salicaceae</taxon>
        <taxon>Saliceae</taxon>
        <taxon>Populus</taxon>
    </lineage>
</organism>
<feature type="compositionally biased region" description="Gly residues" evidence="1">
    <location>
        <begin position="23"/>
        <end position="32"/>
    </location>
</feature>
<proteinExistence type="predicted"/>
<comment type="caution">
    <text evidence="2">The sequence shown here is derived from an EMBL/GenBank/DDBJ whole genome shotgun (WGS) entry which is preliminary data.</text>
</comment>
<dbReference type="EMBL" id="RCHU01000796">
    <property type="protein sequence ID" value="TKR91204.1"/>
    <property type="molecule type" value="Genomic_DNA"/>
</dbReference>
<accession>A0A4U5P6R4</accession>
<feature type="compositionally biased region" description="Basic residues" evidence="1">
    <location>
        <begin position="1"/>
        <end position="14"/>
    </location>
</feature>
<name>A0A4U5P6R4_POPAL</name>
<feature type="region of interest" description="Disordered" evidence="1">
    <location>
        <begin position="1"/>
        <end position="32"/>
    </location>
</feature>
<protein>
    <submittedName>
        <fullName evidence="2">Uncharacterized protein</fullName>
    </submittedName>
</protein>